<gene>
    <name evidence="1" type="ORF">P353_15970</name>
</gene>
<evidence type="ECO:0000313" key="2">
    <source>
        <dbReference type="Proteomes" id="UP000029553"/>
    </source>
</evidence>
<dbReference type="Proteomes" id="UP000029553">
    <property type="component" value="Unassembled WGS sequence"/>
</dbReference>
<reference evidence="1 2" key="1">
    <citation type="submission" date="2013-09" db="EMBL/GenBank/DDBJ databases">
        <title>High correlation between genotypes and phenotypes of environmental bacteria Comamonas testosteroni strains.</title>
        <authorList>
            <person name="Liu L."/>
            <person name="Zhu W."/>
            <person name="Xia X."/>
            <person name="Xu B."/>
            <person name="Luo M."/>
            <person name="Wang G."/>
        </authorList>
    </citation>
    <scope>NUCLEOTIDE SEQUENCE [LARGE SCALE GENOMIC DNA]</scope>
    <source>
        <strain evidence="1 2">JL40</strain>
    </source>
</reference>
<dbReference type="EMBL" id="AWOR01000051">
    <property type="protein sequence ID" value="KGH28265.1"/>
    <property type="molecule type" value="Genomic_DNA"/>
</dbReference>
<name>A0A096GSV3_COMTE</name>
<accession>A0A096GSV3</accession>
<dbReference type="AlphaFoldDB" id="A0A096GSV3"/>
<comment type="caution">
    <text evidence="1">The sequence shown here is derived from an EMBL/GenBank/DDBJ whole genome shotgun (WGS) entry which is preliminary data.</text>
</comment>
<proteinExistence type="predicted"/>
<evidence type="ECO:0000313" key="1">
    <source>
        <dbReference type="EMBL" id="KGH28265.1"/>
    </source>
</evidence>
<organism evidence="1 2">
    <name type="scientific">Comamonas testosteroni</name>
    <name type="common">Pseudomonas testosteroni</name>
    <dbReference type="NCBI Taxonomy" id="285"/>
    <lineage>
        <taxon>Bacteria</taxon>
        <taxon>Pseudomonadati</taxon>
        <taxon>Pseudomonadota</taxon>
        <taxon>Betaproteobacteria</taxon>
        <taxon>Burkholderiales</taxon>
        <taxon>Comamonadaceae</taxon>
        <taxon>Comamonas</taxon>
    </lineage>
</organism>
<sequence>MLWLARCLFLRLMKHLSMRRCIFKRKVTITMTMVQLSLMNPLIPNCT</sequence>
<protein>
    <submittedName>
        <fullName evidence="1">Uncharacterized protein</fullName>
    </submittedName>
</protein>